<reference evidence="1" key="2">
    <citation type="submission" date="2022-03" db="EMBL/GenBank/DDBJ databases">
        <title>Draft title - Genomic analysis of global carrot germplasm unveils the trajectory of domestication and the origin of high carotenoid orange carrot.</title>
        <authorList>
            <person name="Iorizzo M."/>
            <person name="Ellison S."/>
            <person name="Senalik D."/>
            <person name="Macko-Podgorni A."/>
            <person name="Grzebelus D."/>
            <person name="Bostan H."/>
            <person name="Rolling W."/>
            <person name="Curaba J."/>
            <person name="Simon P."/>
        </authorList>
    </citation>
    <scope>NUCLEOTIDE SEQUENCE</scope>
    <source>
        <tissue evidence="1">Leaf</tissue>
    </source>
</reference>
<evidence type="ECO:0000313" key="1">
    <source>
        <dbReference type="EMBL" id="WOG99393.1"/>
    </source>
</evidence>
<dbReference type="EMBL" id="CP093347">
    <property type="protein sequence ID" value="WOG99393.1"/>
    <property type="molecule type" value="Genomic_DNA"/>
</dbReference>
<evidence type="ECO:0000313" key="2">
    <source>
        <dbReference type="Proteomes" id="UP000077755"/>
    </source>
</evidence>
<dbReference type="AlphaFoldDB" id="A0AAF0X341"/>
<proteinExistence type="predicted"/>
<organism evidence="1 2">
    <name type="scientific">Daucus carota subsp. sativus</name>
    <name type="common">Carrot</name>
    <dbReference type="NCBI Taxonomy" id="79200"/>
    <lineage>
        <taxon>Eukaryota</taxon>
        <taxon>Viridiplantae</taxon>
        <taxon>Streptophyta</taxon>
        <taxon>Embryophyta</taxon>
        <taxon>Tracheophyta</taxon>
        <taxon>Spermatophyta</taxon>
        <taxon>Magnoliopsida</taxon>
        <taxon>eudicotyledons</taxon>
        <taxon>Gunneridae</taxon>
        <taxon>Pentapetalae</taxon>
        <taxon>asterids</taxon>
        <taxon>campanulids</taxon>
        <taxon>Apiales</taxon>
        <taxon>Apiaceae</taxon>
        <taxon>Apioideae</taxon>
        <taxon>Scandiceae</taxon>
        <taxon>Daucinae</taxon>
        <taxon>Daucus</taxon>
        <taxon>Daucus sect. Daucus</taxon>
    </lineage>
</organism>
<reference evidence="1" key="1">
    <citation type="journal article" date="2016" name="Nat. Genet.">
        <title>A high-quality carrot genome assembly provides new insights into carotenoid accumulation and asterid genome evolution.</title>
        <authorList>
            <person name="Iorizzo M."/>
            <person name="Ellison S."/>
            <person name="Senalik D."/>
            <person name="Zeng P."/>
            <person name="Satapoomin P."/>
            <person name="Huang J."/>
            <person name="Bowman M."/>
            <person name="Iovene M."/>
            <person name="Sanseverino W."/>
            <person name="Cavagnaro P."/>
            <person name="Yildiz M."/>
            <person name="Macko-Podgorni A."/>
            <person name="Moranska E."/>
            <person name="Grzebelus E."/>
            <person name="Grzebelus D."/>
            <person name="Ashrafi H."/>
            <person name="Zheng Z."/>
            <person name="Cheng S."/>
            <person name="Spooner D."/>
            <person name="Van Deynze A."/>
            <person name="Simon P."/>
        </authorList>
    </citation>
    <scope>NUCLEOTIDE SEQUENCE</scope>
    <source>
        <tissue evidence="1">Leaf</tissue>
    </source>
</reference>
<name>A0AAF0X341_DAUCS</name>
<accession>A0AAF0X341</accession>
<keyword evidence="2" id="KW-1185">Reference proteome</keyword>
<sequence>MLGWMKTSINPRIGGVTGKECNSISTKPKSKQTGTICYTNDAEYVNPDPGHTFEAVEQQRYQTLDTNNFVIKPSSIGCLLKIKFHPVTGLDKC</sequence>
<protein>
    <submittedName>
        <fullName evidence="1">Uncharacterized protein</fullName>
    </submittedName>
</protein>
<gene>
    <name evidence="1" type="ORF">DCAR_0518741</name>
</gene>
<dbReference type="Proteomes" id="UP000077755">
    <property type="component" value="Chromosome 5"/>
</dbReference>